<keyword evidence="6 7" id="KW-0472">Membrane</keyword>
<dbReference type="Proteomes" id="UP000663760">
    <property type="component" value="Chromosome 1"/>
</dbReference>
<feature type="transmembrane region" description="Helical" evidence="7">
    <location>
        <begin position="32"/>
        <end position="53"/>
    </location>
</feature>
<dbReference type="PANTHER" id="PTHR15486">
    <property type="entry name" value="ANCIENT UBIQUITOUS PROTEIN"/>
    <property type="match status" value="1"/>
</dbReference>
<dbReference type="GO" id="GO:0016791">
    <property type="term" value="F:phosphatase activity"/>
    <property type="evidence" value="ECO:0007669"/>
    <property type="project" value="TreeGrafter"/>
</dbReference>
<evidence type="ECO:0000256" key="4">
    <source>
        <dbReference type="ARBA" id="ARBA00022692"/>
    </source>
</evidence>
<dbReference type="AlphaFoldDB" id="A0A7I8K0A0"/>
<dbReference type="Pfam" id="PF01553">
    <property type="entry name" value="Acyltransferase"/>
    <property type="match status" value="1"/>
</dbReference>
<evidence type="ECO:0000259" key="8">
    <source>
        <dbReference type="SMART" id="SM00563"/>
    </source>
</evidence>
<organism evidence="9 10">
    <name type="scientific">Spirodela intermedia</name>
    <name type="common">Intermediate duckweed</name>
    <dbReference type="NCBI Taxonomy" id="51605"/>
    <lineage>
        <taxon>Eukaryota</taxon>
        <taxon>Viridiplantae</taxon>
        <taxon>Streptophyta</taxon>
        <taxon>Embryophyta</taxon>
        <taxon>Tracheophyta</taxon>
        <taxon>Spermatophyta</taxon>
        <taxon>Magnoliopsida</taxon>
        <taxon>Liliopsida</taxon>
        <taxon>Araceae</taxon>
        <taxon>Lemnoideae</taxon>
        <taxon>Spirodela</taxon>
    </lineage>
</organism>
<feature type="transmembrane region" description="Helical" evidence="7">
    <location>
        <begin position="222"/>
        <end position="246"/>
    </location>
</feature>
<comment type="subcellular location">
    <subcellularLocation>
        <location evidence="1">Membrane</location>
        <topology evidence="1">Multi-pass membrane protein</topology>
    </subcellularLocation>
</comment>
<accession>A0A7I8K0A0</accession>
<dbReference type="PANTHER" id="PTHR15486:SF54">
    <property type="entry name" value="GLYCEROL-3-PHOSPHATE ACYLTRANSFERASE 7"/>
    <property type="match status" value="1"/>
</dbReference>
<dbReference type="GO" id="GO:0010143">
    <property type="term" value="P:cutin biosynthetic process"/>
    <property type="evidence" value="ECO:0007669"/>
    <property type="project" value="TreeGrafter"/>
</dbReference>
<feature type="domain" description="Phospholipid/glycerol acyltransferase" evidence="8">
    <location>
        <begin position="279"/>
        <end position="380"/>
    </location>
</feature>
<evidence type="ECO:0000256" key="3">
    <source>
        <dbReference type="ARBA" id="ARBA00022679"/>
    </source>
</evidence>
<reference evidence="9" key="1">
    <citation type="submission" date="2020-02" db="EMBL/GenBank/DDBJ databases">
        <authorList>
            <person name="Scholz U."/>
            <person name="Mascher M."/>
            <person name="Fiebig A."/>
        </authorList>
    </citation>
    <scope>NUCLEOTIDE SEQUENCE</scope>
</reference>
<dbReference type="GO" id="GO:0016020">
    <property type="term" value="C:membrane"/>
    <property type="evidence" value="ECO:0007669"/>
    <property type="project" value="UniProtKB-SubCell"/>
</dbReference>
<keyword evidence="5 7" id="KW-1133">Transmembrane helix</keyword>
<evidence type="ECO:0000313" key="10">
    <source>
        <dbReference type="Proteomes" id="UP000663760"/>
    </source>
</evidence>
<dbReference type="OrthoDB" id="1854593at2759"/>
<evidence type="ECO:0000256" key="5">
    <source>
        <dbReference type="ARBA" id="ARBA00022989"/>
    </source>
</evidence>
<dbReference type="EMBL" id="LR746264">
    <property type="protein sequence ID" value="CAA7389726.1"/>
    <property type="molecule type" value="Genomic_DNA"/>
</dbReference>
<dbReference type="CDD" id="cd06551">
    <property type="entry name" value="LPLAT"/>
    <property type="match status" value="1"/>
</dbReference>
<sequence length="470" mass="51960">MAEGRISGKLGGEFVVAGLEGTLLKDPDPFPYFMLVAFEASGLIRFVLLLLLWPVISLLRAAGHGDLALRVMVFAAVAGVRETEIATVARAVLPKFFAEDVDPGAWRLFSSRRRRAVVTALPRTMVSWFAKEHLGADEVVSAELSVNRFGIATGFLEKQADSVVSCSGSPPLDLRRTTTHSLYSEKLRPQFAAGLEEDKVAPMKPVVFHDGRLVRRPTPATALLVVLWIPLGVILALVRTVAGLAAPFHWIRPLLRYFGGELIVRGRPPPPATNTRSGVLFVSNHRTLMDGITISVTLGRKIPSVTYSISRLTEVISPVRLLRLSREREADAKRIKEELAKGDLIVCPEGTTCREPFLLRFSMLFAELTDRIVPVALDCRVGMFYPTTARGWKGMDPIFFLMNPRPVYEVTFLDQLPPEETCAAGKRPQEVANGVQRMLADVLGFECSDYTRKDKYMLLAGNEGRTDRSS</sequence>
<dbReference type="SUPFAM" id="SSF69593">
    <property type="entry name" value="Glycerol-3-phosphate (1)-acyltransferase"/>
    <property type="match status" value="1"/>
</dbReference>
<keyword evidence="3" id="KW-0808">Transferase</keyword>
<dbReference type="InterPro" id="IPR056462">
    <property type="entry name" value="HAD_RAM2/GPAT1-8"/>
</dbReference>
<dbReference type="GO" id="GO:0090447">
    <property type="term" value="F:glycerol-3-phosphate 2-O-acyltransferase activity"/>
    <property type="evidence" value="ECO:0007669"/>
    <property type="project" value="TreeGrafter"/>
</dbReference>
<dbReference type="InterPro" id="IPR002123">
    <property type="entry name" value="Plipid/glycerol_acylTrfase"/>
</dbReference>
<evidence type="ECO:0000256" key="1">
    <source>
        <dbReference type="ARBA" id="ARBA00004141"/>
    </source>
</evidence>
<evidence type="ECO:0000256" key="2">
    <source>
        <dbReference type="ARBA" id="ARBA00007937"/>
    </source>
</evidence>
<name>A0A7I8K0A0_SPIIN</name>
<dbReference type="SMART" id="SM00563">
    <property type="entry name" value="PlsC"/>
    <property type="match status" value="1"/>
</dbReference>
<evidence type="ECO:0000313" key="9">
    <source>
        <dbReference type="EMBL" id="CAA7389726.1"/>
    </source>
</evidence>
<gene>
    <name evidence="9" type="ORF">SI8410_01001725</name>
</gene>
<evidence type="ECO:0000256" key="6">
    <source>
        <dbReference type="ARBA" id="ARBA00023136"/>
    </source>
</evidence>
<keyword evidence="10" id="KW-1185">Reference proteome</keyword>
<protein>
    <recommendedName>
        <fullName evidence="8">Phospholipid/glycerol acyltransferase domain-containing protein</fullName>
    </recommendedName>
</protein>
<comment type="similarity">
    <text evidence="2">Belongs to the GPAT/DAPAT family.</text>
</comment>
<keyword evidence="4 7" id="KW-0812">Transmembrane</keyword>
<dbReference type="Pfam" id="PF23270">
    <property type="entry name" value="HAD_RAM2_N"/>
    <property type="match status" value="1"/>
</dbReference>
<proteinExistence type="inferred from homology"/>
<evidence type="ECO:0000256" key="7">
    <source>
        <dbReference type="SAM" id="Phobius"/>
    </source>
</evidence>